<gene>
    <name evidence="3" type="ORF">FAZ15_06495</name>
</gene>
<reference evidence="3 4" key="1">
    <citation type="submission" date="2019-04" db="EMBL/GenBank/DDBJ databases">
        <title>Sphingobacterium olei sp. nov., isolated from oil-contaminated soil.</title>
        <authorList>
            <person name="Liu B."/>
        </authorList>
    </citation>
    <scope>NUCLEOTIDE SEQUENCE [LARGE SCALE GENOMIC DNA]</scope>
    <source>
        <strain evidence="3 4">HAL-9</strain>
    </source>
</reference>
<dbReference type="InterPro" id="IPR011050">
    <property type="entry name" value="Pectin_lyase_fold/virulence"/>
</dbReference>
<sequence>MMKFQKINALRLFYRTLFFGALIAAINACNKETVYPPVSLTQMTSGITIVHADTSLRLTWNPGLAAWEGEGRQVTVSYEVQISTDPSFSDASKNAFDFVTDSTWFFLGDEEITPLQNYFARVRTVSSTGTGASEWVSTPSFQLQPINLFRPIKVWNLTDEEVILGWARHGELTSLIVETAEGGNKKEFDVKDPSAISKLVEGLSAGNNYVAELLRGDGRSLGVLEFATKPSVEQAGYIDLRASSDPMILQNTLNTVPDGSTIALKRGMTYTIESFTLDRGVTLISEPGFGTQARIEMSSSFNVEGTMELIKFEDVHFTGNIGGSYVFNISKGAAVNKIEFEACRMSELRGVMRLQSEGQKSVNEYVINNSIVLNIGNYGVWTVDHEAATVNNVQLTNSTFINAEWIGRYNSAVRTDLNSMLIESSTFFRAPHSNRFILDIARTGSTIGSFTASNTLFGFTTGGRSFNSRTPASVSGTNSFATSDATWGTSATQGLPAAGIVRSSLSSEQVFAAPDKTNFANSDLTIIEEALFTVGDPRWRP</sequence>
<comment type="caution">
    <text evidence="3">The sequence shown here is derived from an EMBL/GenBank/DDBJ whole genome shotgun (WGS) entry which is preliminary data.</text>
</comment>
<accession>A0A4U0PH60</accession>
<dbReference type="RefSeq" id="WP_136900498.1">
    <property type="nucleotide sequence ID" value="NZ_SUME01000002.1"/>
</dbReference>
<dbReference type="OrthoDB" id="691503at2"/>
<dbReference type="Pfam" id="PF16318">
    <property type="entry name" value="DUF4957"/>
    <property type="match status" value="1"/>
</dbReference>
<dbReference type="Gene3D" id="2.60.40.10">
    <property type="entry name" value="Immunoglobulins"/>
    <property type="match status" value="1"/>
</dbReference>
<evidence type="ECO:0000313" key="4">
    <source>
        <dbReference type="Proteomes" id="UP000306808"/>
    </source>
</evidence>
<name>A0A4U0PH60_9SPHI</name>
<feature type="chain" id="PRO_5020824258" evidence="1">
    <location>
        <begin position="25"/>
        <end position="541"/>
    </location>
</feature>
<organism evidence="3 4">
    <name type="scientific">Sphingobacterium olei</name>
    <dbReference type="NCBI Taxonomy" id="2571155"/>
    <lineage>
        <taxon>Bacteria</taxon>
        <taxon>Pseudomonadati</taxon>
        <taxon>Bacteroidota</taxon>
        <taxon>Sphingobacteriia</taxon>
        <taxon>Sphingobacteriales</taxon>
        <taxon>Sphingobacteriaceae</taxon>
        <taxon>Sphingobacterium</taxon>
    </lineage>
</organism>
<keyword evidence="4" id="KW-1185">Reference proteome</keyword>
<dbReference type="InterPro" id="IPR003961">
    <property type="entry name" value="FN3_dom"/>
</dbReference>
<dbReference type="SUPFAM" id="SSF49265">
    <property type="entry name" value="Fibronectin type III"/>
    <property type="match status" value="1"/>
</dbReference>
<evidence type="ECO:0000256" key="1">
    <source>
        <dbReference type="SAM" id="SignalP"/>
    </source>
</evidence>
<feature type="domain" description="Fibronectin type-III" evidence="2">
    <location>
        <begin position="36"/>
        <end position="146"/>
    </location>
</feature>
<dbReference type="PROSITE" id="PS50853">
    <property type="entry name" value="FN3"/>
    <property type="match status" value="1"/>
</dbReference>
<dbReference type="InterPro" id="IPR032530">
    <property type="entry name" value="DUF4957"/>
</dbReference>
<dbReference type="SUPFAM" id="SSF51126">
    <property type="entry name" value="Pectin lyase-like"/>
    <property type="match status" value="1"/>
</dbReference>
<feature type="signal peptide" evidence="1">
    <location>
        <begin position="1"/>
        <end position="24"/>
    </location>
</feature>
<proteinExistence type="predicted"/>
<dbReference type="AlphaFoldDB" id="A0A4U0PH60"/>
<keyword evidence="1" id="KW-0732">Signal</keyword>
<dbReference type="Proteomes" id="UP000306808">
    <property type="component" value="Unassembled WGS sequence"/>
</dbReference>
<evidence type="ECO:0000259" key="2">
    <source>
        <dbReference type="PROSITE" id="PS50853"/>
    </source>
</evidence>
<dbReference type="InterPro" id="IPR013783">
    <property type="entry name" value="Ig-like_fold"/>
</dbReference>
<dbReference type="InterPro" id="IPR036116">
    <property type="entry name" value="FN3_sf"/>
</dbReference>
<protein>
    <submittedName>
        <fullName evidence="3">DUF4957 domain-containing protein</fullName>
    </submittedName>
</protein>
<evidence type="ECO:0000313" key="3">
    <source>
        <dbReference type="EMBL" id="TJZ62154.1"/>
    </source>
</evidence>
<dbReference type="EMBL" id="SUME01000002">
    <property type="protein sequence ID" value="TJZ62154.1"/>
    <property type="molecule type" value="Genomic_DNA"/>
</dbReference>